<reference evidence="2 3" key="1">
    <citation type="journal article" date="2020" name="G3 (Bethesda)">
        <title>Improved Reference Genome for Cyclotella cryptica CCMP332, a Model for Cell Wall Morphogenesis, Salinity Adaptation, and Lipid Production in Diatoms (Bacillariophyta).</title>
        <authorList>
            <person name="Roberts W.R."/>
            <person name="Downey K.M."/>
            <person name="Ruck E.C."/>
            <person name="Traller J.C."/>
            <person name="Alverson A.J."/>
        </authorList>
    </citation>
    <scope>NUCLEOTIDE SEQUENCE [LARGE SCALE GENOMIC DNA]</scope>
    <source>
        <strain evidence="2 3">CCMP332</strain>
    </source>
</reference>
<organism evidence="2 3">
    <name type="scientific">Cyclotella cryptica</name>
    <dbReference type="NCBI Taxonomy" id="29204"/>
    <lineage>
        <taxon>Eukaryota</taxon>
        <taxon>Sar</taxon>
        <taxon>Stramenopiles</taxon>
        <taxon>Ochrophyta</taxon>
        <taxon>Bacillariophyta</taxon>
        <taxon>Coscinodiscophyceae</taxon>
        <taxon>Thalassiosirophycidae</taxon>
        <taxon>Stephanodiscales</taxon>
        <taxon>Stephanodiscaceae</taxon>
        <taxon>Cyclotella</taxon>
    </lineage>
</organism>
<evidence type="ECO:0000313" key="2">
    <source>
        <dbReference type="EMBL" id="KAL3791142.1"/>
    </source>
</evidence>
<keyword evidence="1" id="KW-0732">Signal</keyword>
<evidence type="ECO:0000256" key="1">
    <source>
        <dbReference type="SAM" id="SignalP"/>
    </source>
</evidence>
<feature type="chain" id="PRO_5044838424" description="1-alkyl-2-acetylglycerophosphocholine esterase" evidence="1">
    <location>
        <begin position="32"/>
        <end position="416"/>
    </location>
</feature>
<dbReference type="Gene3D" id="3.40.50.1820">
    <property type="entry name" value="alpha/beta hydrolase"/>
    <property type="match status" value="1"/>
</dbReference>
<dbReference type="InterPro" id="IPR029058">
    <property type="entry name" value="AB_hydrolase_fold"/>
</dbReference>
<accession>A0ABD3PT42</accession>
<evidence type="ECO:0000313" key="3">
    <source>
        <dbReference type="Proteomes" id="UP001516023"/>
    </source>
</evidence>
<comment type="caution">
    <text evidence="2">The sequence shown here is derived from an EMBL/GenBank/DDBJ whole genome shotgun (WGS) entry which is preliminary data.</text>
</comment>
<dbReference type="EMBL" id="JABMIG020000117">
    <property type="protein sequence ID" value="KAL3791142.1"/>
    <property type="molecule type" value="Genomic_DNA"/>
</dbReference>
<name>A0ABD3PT42_9STRA</name>
<keyword evidence="3" id="KW-1185">Reference proteome</keyword>
<dbReference type="SUPFAM" id="SSF53474">
    <property type="entry name" value="alpha/beta-Hydrolases"/>
    <property type="match status" value="1"/>
</dbReference>
<dbReference type="Proteomes" id="UP001516023">
    <property type="component" value="Unassembled WGS sequence"/>
</dbReference>
<sequence>MLSLSPTTCAITSQSLFVLLLLASIVWTSSSLSLPTSFHRPHPRSAFVRDFSQVVSIGLGNVGKPAIARETLTSSTERPIASGVMNQVIYEPTFIDVLGEQIPVAAWYTSKLYGMSSNDSRFTGSSNAVYKHRISVKKIGRSLAGWNFIPSFTTRSFTISPSETNVVQVESSVSTPNFASSTAPVVLLAHGYLGSRFDLSHYAEDLAAEGFLVLSPEYPESLADSYDTTTKPIDRTLITNQLLQTLNNQWYVKVTSYGIIGHSLGCGTAIKTGDDSWARVCIAGFPSSGSKGLFIASTNDGAVPISRVIDSLKSLDYVSLDENAARIRQWDKLPLKTSLVFNEIYDNRPPPNHISFLSEGTNAAMVDFLSPLLPVARYFGIPVLDFDKYQLVRDSGVTGEVVRPLVVEYLKQMSAV</sequence>
<gene>
    <name evidence="2" type="ORF">HJC23_000562</name>
</gene>
<dbReference type="AlphaFoldDB" id="A0ABD3PT42"/>
<proteinExistence type="predicted"/>
<protein>
    <recommendedName>
        <fullName evidence="4">1-alkyl-2-acetylglycerophosphocholine esterase</fullName>
    </recommendedName>
</protein>
<feature type="signal peptide" evidence="1">
    <location>
        <begin position="1"/>
        <end position="31"/>
    </location>
</feature>
<evidence type="ECO:0008006" key="4">
    <source>
        <dbReference type="Google" id="ProtNLM"/>
    </source>
</evidence>